<name>A0A4C1V743_EUMVA</name>
<dbReference type="Proteomes" id="UP000299102">
    <property type="component" value="Unassembled WGS sequence"/>
</dbReference>
<feature type="compositionally biased region" description="Polar residues" evidence="1">
    <location>
        <begin position="9"/>
        <end position="25"/>
    </location>
</feature>
<feature type="region of interest" description="Disordered" evidence="1">
    <location>
        <begin position="1"/>
        <end position="71"/>
    </location>
</feature>
<accession>A0A4C1V743</accession>
<proteinExistence type="predicted"/>
<feature type="region of interest" description="Disordered" evidence="1">
    <location>
        <begin position="111"/>
        <end position="130"/>
    </location>
</feature>
<comment type="caution">
    <text evidence="2">The sequence shown here is derived from an EMBL/GenBank/DDBJ whole genome shotgun (WGS) entry which is preliminary data.</text>
</comment>
<feature type="compositionally biased region" description="Low complexity" evidence="1">
    <location>
        <begin position="29"/>
        <end position="38"/>
    </location>
</feature>
<reference evidence="2 3" key="1">
    <citation type="journal article" date="2019" name="Commun. Biol.">
        <title>The bagworm genome reveals a unique fibroin gene that provides high tensile strength.</title>
        <authorList>
            <person name="Kono N."/>
            <person name="Nakamura H."/>
            <person name="Ohtoshi R."/>
            <person name="Tomita M."/>
            <person name="Numata K."/>
            <person name="Arakawa K."/>
        </authorList>
    </citation>
    <scope>NUCLEOTIDE SEQUENCE [LARGE SCALE GENOMIC DNA]</scope>
</reference>
<evidence type="ECO:0000256" key="1">
    <source>
        <dbReference type="SAM" id="MobiDB-lite"/>
    </source>
</evidence>
<keyword evidence="3" id="KW-1185">Reference proteome</keyword>
<organism evidence="2 3">
    <name type="scientific">Eumeta variegata</name>
    <name type="common">Bagworm moth</name>
    <name type="synonym">Eumeta japonica</name>
    <dbReference type="NCBI Taxonomy" id="151549"/>
    <lineage>
        <taxon>Eukaryota</taxon>
        <taxon>Metazoa</taxon>
        <taxon>Ecdysozoa</taxon>
        <taxon>Arthropoda</taxon>
        <taxon>Hexapoda</taxon>
        <taxon>Insecta</taxon>
        <taxon>Pterygota</taxon>
        <taxon>Neoptera</taxon>
        <taxon>Endopterygota</taxon>
        <taxon>Lepidoptera</taxon>
        <taxon>Glossata</taxon>
        <taxon>Ditrysia</taxon>
        <taxon>Tineoidea</taxon>
        <taxon>Psychidae</taxon>
        <taxon>Oiketicinae</taxon>
        <taxon>Eumeta</taxon>
    </lineage>
</organism>
<evidence type="ECO:0000313" key="3">
    <source>
        <dbReference type="Proteomes" id="UP000299102"/>
    </source>
</evidence>
<gene>
    <name evidence="2" type="ORF">EVAR_28266_1</name>
</gene>
<dbReference type="EMBL" id="BGZK01000284">
    <property type="protein sequence ID" value="GBP34132.1"/>
    <property type="molecule type" value="Genomic_DNA"/>
</dbReference>
<dbReference type="AlphaFoldDB" id="A0A4C1V743"/>
<evidence type="ECO:0000313" key="2">
    <source>
        <dbReference type="EMBL" id="GBP34132.1"/>
    </source>
</evidence>
<sequence length="130" mass="14029">MRQTDGRTDNPTTSQDPSDISSSYEPNRRSAPAGPSARRPVRPPARPPAAAARPPHSGYRSVINSAGRPRLPLIRAQNKRALITLGRDPSLSGARAAAAITRRTLTAIRGPADSGEVGRRKWGEKAKWNF</sequence>
<protein>
    <submittedName>
        <fullName evidence="2">Uncharacterized protein</fullName>
    </submittedName>
</protein>
<feature type="compositionally biased region" description="Basic and acidic residues" evidence="1">
    <location>
        <begin position="116"/>
        <end position="130"/>
    </location>
</feature>